<dbReference type="SUPFAM" id="SSF53850">
    <property type="entry name" value="Periplasmic binding protein-like II"/>
    <property type="match status" value="1"/>
</dbReference>
<dbReference type="RefSeq" id="WP_386723186.1">
    <property type="nucleotide sequence ID" value="NZ_JBHRSZ010000009.1"/>
</dbReference>
<dbReference type="PANTHER" id="PTHR30537">
    <property type="entry name" value="HTH-TYPE TRANSCRIPTIONAL REGULATOR"/>
    <property type="match status" value="1"/>
</dbReference>
<dbReference type="Pfam" id="PF03466">
    <property type="entry name" value="LysR_substrate"/>
    <property type="match status" value="1"/>
</dbReference>
<dbReference type="InterPro" id="IPR058163">
    <property type="entry name" value="LysR-type_TF_proteobact-type"/>
</dbReference>
<dbReference type="PRINTS" id="PR00039">
    <property type="entry name" value="HTHLYSR"/>
</dbReference>
<dbReference type="InterPro" id="IPR036388">
    <property type="entry name" value="WH-like_DNA-bd_sf"/>
</dbReference>
<keyword evidence="3" id="KW-0238">DNA-binding</keyword>
<name>A0ABV7HNM5_9GAMM</name>
<sequence length="287" mass="32696">MLDQISSLNYLKTFAIVAKHLSFKDAAKVLNITPTAVSHQIKSLETQLRVQLFERHTRAISLTNSGAKLAHSCQDLLTQLDHALDDIRQDKNDISISCCNSFAALWLTPRSAQINQHFPSNTLKICASDSLVDLRREKHIDLALRYGLDEEATDEVFLTTEKIALYRSPHYQPPKNQKATLFVTHWPENGLLKNLDWQRFVDSSEFDVKTFEQEYFVLQAIMTGQGYGLLSNVLSATALSQGWISEDQTIPAFDGYSYWLRINPEREGISAVEHFSDWMKQELGKMT</sequence>
<dbReference type="EMBL" id="JBHRSZ010000009">
    <property type="protein sequence ID" value="MFC3153262.1"/>
    <property type="molecule type" value="Genomic_DNA"/>
</dbReference>
<gene>
    <name evidence="6" type="ORF">ACFOEK_19640</name>
</gene>
<keyword evidence="4" id="KW-0804">Transcription</keyword>
<comment type="caution">
    <text evidence="6">The sequence shown here is derived from an EMBL/GenBank/DDBJ whole genome shotgun (WGS) entry which is preliminary data.</text>
</comment>
<feature type="domain" description="HTH lysR-type" evidence="5">
    <location>
        <begin position="8"/>
        <end position="63"/>
    </location>
</feature>
<protein>
    <submittedName>
        <fullName evidence="6">LysR family transcriptional regulator</fullName>
    </submittedName>
</protein>
<dbReference type="PROSITE" id="PS50931">
    <property type="entry name" value="HTH_LYSR"/>
    <property type="match status" value="1"/>
</dbReference>
<dbReference type="Gene3D" id="1.10.10.10">
    <property type="entry name" value="Winged helix-like DNA-binding domain superfamily/Winged helix DNA-binding domain"/>
    <property type="match status" value="1"/>
</dbReference>
<keyword evidence="7" id="KW-1185">Reference proteome</keyword>
<dbReference type="InterPro" id="IPR005119">
    <property type="entry name" value="LysR_subst-bd"/>
</dbReference>
<dbReference type="InterPro" id="IPR036390">
    <property type="entry name" value="WH_DNA-bd_sf"/>
</dbReference>
<dbReference type="Proteomes" id="UP001595476">
    <property type="component" value="Unassembled WGS sequence"/>
</dbReference>
<dbReference type="Gene3D" id="3.40.190.10">
    <property type="entry name" value="Periplasmic binding protein-like II"/>
    <property type="match status" value="2"/>
</dbReference>
<evidence type="ECO:0000256" key="4">
    <source>
        <dbReference type="ARBA" id="ARBA00023163"/>
    </source>
</evidence>
<dbReference type="SUPFAM" id="SSF46785">
    <property type="entry name" value="Winged helix' DNA-binding domain"/>
    <property type="match status" value="1"/>
</dbReference>
<evidence type="ECO:0000313" key="6">
    <source>
        <dbReference type="EMBL" id="MFC3153262.1"/>
    </source>
</evidence>
<evidence type="ECO:0000256" key="3">
    <source>
        <dbReference type="ARBA" id="ARBA00023125"/>
    </source>
</evidence>
<evidence type="ECO:0000256" key="2">
    <source>
        <dbReference type="ARBA" id="ARBA00023015"/>
    </source>
</evidence>
<reference evidence="7" key="1">
    <citation type="journal article" date="2019" name="Int. J. Syst. Evol. Microbiol.">
        <title>The Global Catalogue of Microorganisms (GCM) 10K type strain sequencing project: providing services to taxonomists for standard genome sequencing and annotation.</title>
        <authorList>
            <consortium name="The Broad Institute Genomics Platform"/>
            <consortium name="The Broad Institute Genome Sequencing Center for Infectious Disease"/>
            <person name="Wu L."/>
            <person name="Ma J."/>
        </authorList>
    </citation>
    <scope>NUCLEOTIDE SEQUENCE [LARGE SCALE GENOMIC DNA]</scope>
    <source>
        <strain evidence="7">KCTC 52438</strain>
    </source>
</reference>
<dbReference type="Pfam" id="PF00126">
    <property type="entry name" value="HTH_1"/>
    <property type="match status" value="1"/>
</dbReference>
<evidence type="ECO:0000313" key="7">
    <source>
        <dbReference type="Proteomes" id="UP001595476"/>
    </source>
</evidence>
<dbReference type="InterPro" id="IPR000847">
    <property type="entry name" value="LysR_HTH_N"/>
</dbReference>
<evidence type="ECO:0000259" key="5">
    <source>
        <dbReference type="PROSITE" id="PS50931"/>
    </source>
</evidence>
<evidence type="ECO:0000256" key="1">
    <source>
        <dbReference type="ARBA" id="ARBA00009437"/>
    </source>
</evidence>
<dbReference type="PANTHER" id="PTHR30537:SF26">
    <property type="entry name" value="GLYCINE CLEAVAGE SYSTEM TRANSCRIPTIONAL ACTIVATOR"/>
    <property type="match status" value="1"/>
</dbReference>
<accession>A0ABV7HNM5</accession>
<organism evidence="6 7">
    <name type="scientific">Litoribrevibacter euphylliae</name>
    <dbReference type="NCBI Taxonomy" id="1834034"/>
    <lineage>
        <taxon>Bacteria</taxon>
        <taxon>Pseudomonadati</taxon>
        <taxon>Pseudomonadota</taxon>
        <taxon>Gammaproteobacteria</taxon>
        <taxon>Oceanospirillales</taxon>
        <taxon>Oceanospirillaceae</taxon>
        <taxon>Litoribrevibacter</taxon>
    </lineage>
</organism>
<comment type="similarity">
    <text evidence="1">Belongs to the LysR transcriptional regulatory family.</text>
</comment>
<proteinExistence type="inferred from homology"/>
<keyword evidence="2" id="KW-0805">Transcription regulation</keyword>